<dbReference type="EMBL" id="JAEHOE010000015">
    <property type="protein sequence ID" value="KAG2497104.1"/>
    <property type="molecule type" value="Genomic_DNA"/>
</dbReference>
<reference evidence="2" key="1">
    <citation type="journal article" date="2020" name="bioRxiv">
        <title>Comparative genomics of Chlamydomonas.</title>
        <authorList>
            <person name="Craig R.J."/>
            <person name="Hasan A.R."/>
            <person name="Ness R.W."/>
            <person name="Keightley P.D."/>
        </authorList>
    </citation>
    <scope>NUCLEOTIDE SEQUENCE</scope>
    <source>
        <strain evidence="2">CCAP 11/70</strain>
    </source>
</reference>
<feature type="region of interest" description="Disordered" evidence="1">
    <location>
        <begin position="246"/>
        <end position="265"/>
    </location>
</feature>
<evidence type="ECO:0008006" key="4">
    <source>
        <dbReference type="Google" id="ProtNLM"/>
    </source>
</evidence>
<accession>A0A835YGB4</accession>
<organism evidence="2 3">
    <name type="scientific">Edaphochlamys debaryana</name>
    <dbReference type="NCBI Taxonomy" id="47281"/>
    <lineage>
        <taxon>Eukaryota</taxon>
        <taxon>Viridiplantae</taxon>
        <taxon>Chlorophyta</taxon>
        <taxon>core chlorophytes</taxon>
        <taxon>Chlorophyceae</taxon>
        <taxon>CS clade</taxon>
        <taxon>Chlamydomonadales</taxon>
        <taxon>Chlamydomonadales incertae sedis</taxon>
        <taxon>Edaphochlamys</taxon>
    </lineage>
</organism>
<dbReference type="OrthoDB" id="549762at2759"/>
<evidence type="ECO:0000256" key="1">
    <source>
        <dbReference type="SAM" id="MobiDB-lite"/>
    </source>
</evidence>
<gene>
    <name evidence="2" type="ORF">HYH03_004695</name>
</gene>
<proteinExistence type="predicted"/>
<feature type="compositionally biased region" description="Basic residues" evidence="1">
    <location>
        <begin position="22"/>
        <end position="37"/>
    </location>
</feature>
<feature type="region of interest" description="Disordered" evidence="1">
    <location>
        <begin position="1"/>
        <end position="43"/>
    </location>
</feature>
<feature type="compositionally biased region" description="Polar residues" evidence="1">
    <location>
        <begin position="1"/>
        <end position="16"/>
    </location>
</feature>
<dbReference type="AlphaFoldDB" id="A0A835YGB4"/>
<comment type="caution">
    <text evidence="2">The sequence shown here is derived from an EMBL/GenBank/DDBJ whole genome shotgun (WGS) entry which is preliminary data.</text>
</comment>
<sequence>MLESAPSSAGGSQSNLPVVFAHPHHPHGHGHHGHGQPHPRPDRLGAVLSARHLAHGGFRAGRVLVMHGVLPAARASALASRMALHATGRVALATGRALLGTAQRLQRFAMAPRVRVAQVDGAACLDPMQLVRLGSGDPAAMAVAAAAVAAAAPPPIANLTGARIALRHCRNTRLRIEYCSDCVVVASRLSNCELMLVGCTRIKLVLRDCSGLLLRELQCGSMGDFERRRCEGFSHEIVCLRCACKPSGSGGASPSTSEGVRMLTY</sequence>
<keyword evidence="3" id="KW-1185">Reference proteome</keyword>
<protein>
    <recommendedName>
        <fullName evidence="4">C-CAP/cofactor C-like domain-containing protein</fullName>
    </recommendedName>
</protein>
<evidence type="ECO:0000313" key="2">
    <source>
        <dbReference type="EMBL" id="KAG2497104.1"/>
    </source>
</evidence>
<evidence type="ECO:0000313" key="3">
    <source>
        <dbReference type="Proteomes" id="UP000612055"/>
    </source>
</evidence>
<dbReference type="Proteomes" id="UP000612055">
    <property type="component" value="Unassembled WGS sequence"/>
</dbReference>
<name>A0A835YGB4_9CHLO</name>